<sequence>MLINPHNSCLLVIDIQERMHPVIDQADALLKHAIWLIEVAQTLSIPTLISEQYPKGLGHTVSDIQSLLPASSVMEKIHFSCVADEGCSKLLDDRFDQFVIVGAETHVCVLQTAIELKMRGKDVFIVEEAVGSRSPRDKALALERFRQCGIFIVSREMVAFEWMRKAGTDQFRHISKTFIR</sequence>
<dbReference type="PANTHER" id="PTHR14119">
    <property type="entry name" value="HYDROLASE"/>
    <property type="match status" value="1"/>
</dbReference>
<name>A0A364NL19_9GAMM</name>
<dbReference type="GO" id="GO:0016787">
    <property type="term" value="F:hydrolase activity"/>
    <property type="evidence" value="ECO:0007669"/>
    <property type="project" value="UniProtKB-KW"/>
</dbReference>
<feature type="domain" description="Isochorismatase-like" evidence="1">
    <location>
        <begin position="8"/>
        <end position="156"/>
    </location>
</feature>
<dbReference type="Pfam" id="PF00857">
    <property type="entry name" value="Isochorismatase"/>
    <property type="match status" value="1"/>
</dbReference>
<evidence type="ECO:0000313" key="3">
    <source>
        <dbReference type="Proteomes" id="UP000250744"/>
    </source>
</evidence>
<dbReference type="AlphaFoldDB" id="A0A364NL19"/>
<keyword evidence="2" id="KW-0378">Hydrolase</keyword>
<dbReference type="Proteomes" id="UP000250744">
    <property type="component" value="Unassembled WGS sequence"/>
</dbReference>
<proteinExistence type="predicted"/>
<dbReference type="Gene3D" id="3.40.50.850">
    <property type="entry name" value="Isochorismatase-like"/>
    <property type="match status" value="1"/>
</dbReference>
<gene>
    <name evidence="2" type="ORF">DN062_12825</name>
</gene>
<dbReference type="CDD" id="cd01012">
    <property type="entry name" value="YcaC_related"/>
    <property type="match status" value="1"/>
</dbReference>
<reference evidence="2 3" key="1">
    <citation type="submission" date="2018-06" db="EMBL/GenBank/DDBJ databases">
        <title>Nitrincola tibetense sp. nov., isolated from Lake XuguoCo on Tibetan Plateau.</title>
        <authorList>
            <person name="Xing P."/>
        </authorList>
    </citation>
    <scope>NUCLEOTIDE SEQUENCE [LARGE SCALE GENOMIC DNA]</scope>
    <source>
        <strain evidence="3">xg18</strain>
    </source>
</reference>
<dbReference type="OrthoDB" id="9796958at2"/>
<dbReference type="EMBL" id="QKRX01000009">
    <property type="protein sequence ID" value="RAU17567.1"/>
    <property type="molecule type" value="Genomic_DNA"/>
</dbReference>
<dbReference type="RefSeq" id="WP_112159719.1">
    <property type="nucleotide sequence ID" value="NZ_QKRX01000009.1"/>
</dbReference>
<dbReference type="InterPro" id="IPR050993">
    <property type="entry name" value="Isochorismatase_domain"/>
</dbReference>
<organism evidence="2 3">
    <name type="scientific">Nitrincola tibetensis</name>
    <dbReference type="NCBI Taxonomy" id="2219697"/>
    <lineage>
        <taxon>Bacteria</taxon>
        <taxon>Pseudomonadati</taxon>
        <taxon>Pseudomonadota</taxon>
        <taxon>Gammaproteobacteria</taxon>
        <taxon>Oceanospirillales</taxon>
        <taxon>Oceanospirillaceae</taxon>
        <taxon>Nitrincola</taxon>
    </lineage>
</organism>
<dbReference type="SUPFAM" id="SSF52499">
    <property type="entry name" value="Isochorismatase-like hydrolases"/>
    <property type="match status" value="1"/>
</dbReference>
<comment type="caution">
    <text evidence="2">The sequence shown here is derived from an EMBL/GenBank/DDBJ whole genome shotgun (WGS) entry which is preliminary data.</text>
</comment>
<evidence type="ECO:0000259" key="1">
    <source>
        <dbReference type="Pfam" id="PF00857"/>
    </source>
</evidence>
<dbReference type="PANTHER" id="PTHR14119:SF3">
    <property type="entry name" value="ISOCHORISMATASE DOMAIN-CONTAINING PROTEIN 2"/>
    <property type="match status" value="1"/>
</dbReference>
<dbReference type="InterPro" id="IPR036380">
    <property type="entry name" value="Isochorismatase-like_sf"/>
</dbReference>
<evidence type="ECO:0000313" key="2">
    <source>
        <dbReference type="EMBL" id="RAU17567.1"/>
    </source>
</evidence>
<protein>
    <submittedName>
        <fullName evidence="2">Hydrolase</fullName>
    </submittedName>
</protein>
<dbReference type="InterPro" id="IPR000868">
    <property type="entry name" value="Isochorismatase-like_dom"/>
</dbReference>
<keyword evidence="3" id="KW-1185">Reference proteome</keyword>
<accession>A0A364NL19</accession>